<dbReference type="NCBIfam" id="TIGR00407">
    <property type="entry name" value="proA"/>
    <property type="match status" value="1"/>
</dbReference>
<dbReference type="SUPFAM" id="SSF53720">
    <property type="entry name" value="ALDH-like"/>
    <property type="match status" value="1"/>
</dbReference>
<dbReference type="Pfam" id="PF00171">
    <property type="entry name" value="Aldedh"/>
    <property type="match status" value="1"/>
</dbReference>
<name>A0ABT1H5I0_9NOCA</name>
<organism evidence="9 10">
    <name type="scientific">Williamsia serinedens</name>
    <dbReference type="NCBI Taxonomy" id="391736"/>
    <lineage>
        <taxon>Bacteria</taxon>
        <taxon>Bacillati</taxon>
        <taxon>Actinomycetota</taxon>
        <taxon>Actinomycetes</taxon>
        <taxon>Mycobacteriales</taxon>
        <taxon>Nocardiaceae</taxon>
        <taxon>Williamsia</taxon>
    </lineage>
</organism>
<dbReference type="InterPro" id="IPR012134">
    <property type="entry name" value="Glu-5-SA_DH"/>
</dbReference>
<comment type="catalytic activity">
    <reaction evidence="6 7">
        <text>L-glutamate 5-semialdehyde + phosphate + NADP(+) = L-glutamyl 5-phosphate + NADPH + H(+)</text>
        <dbReference type="Rhea" id="RHEA:19541"/>
        <dbReference type="ChEBI" id="CHEBI:15378"/>
        <dbReference type="ChEBI" id="CHEBI:43474"/>
        <dbReference type="ChEBI" id="CHEBI:57783"/>
        <dbReference type="ChEBI" id="CHEBI:58066"/>
        <dbReference type="ChEBI" id="CHEBI:58274"/>
        <dbReference type="ChEBI" id="CHEBI:58349"/>
        <dbReference type="EC" id="1.2.1.41"/>
    </reaction>
</comment>
<feature type="domain" description="Aldehyde dehydrogenase" evidence="8">
    <location>
        <begin position="23"/>
        <end position="303"/>
    </location>
</feature>
<keyword evidence="10" id="KW-1185">Reference proteome</keyword>
<evidence type="ECO:0000256" key="2">
    <source>
        <dbReference type="ARBA" id="ARBA00022605"/>
    </source>
</evidence>
<protein>
    <recommendedName>
        <fullName evidence="7">Gamma-glutamyl phosphate reductase</fullName>
        <shortName evidence="7">GPR</shortName>
        <ecNumber evidence="7">1.2.1.41</ecNumber>
    </recommendedName>
    <alternativeName>
        <fullName evidence="7">Glutamate-5-semialdehyde dehydrogenase</fullName>
    </alternativeName>
    <alternativeName>
        <fullName evidence="7">Glutamyl-gamma-semialdehyde dehydrogenase</fullName>
        <shortName evidence="7">GSA dehydrogenase</shortName>
    </alternativeName>
</protein>
<evidence type="ECO:0000256" key="1">
    <source>
        <dbReference type="ARBA" id="ARBA00004985"/>
    </source>
</evidence>
<evidence type="ECO:0000259" key="8">
    <source>
        <dbReference type="Pfam" id="PF00171"/>
    </source>
</evidence>
<dbReference type="Gene3D" id="3.40.309.10">
    <property type="entry name" value="Aldehyde Dehydrogenase, Chain A, domain 2"/>
    <property type="match status" value="1"/>
</dbReference>
<keyword evidence="2 7" id="KW-0028">Amino-acid biosynthesis</keyword>
<accession>A0ABT1H5I0</accession>
<dbReference type="CDD" id="cd07079">
    <property type="entry name" value="ALDH_F18-19_ProA-GPR"/>
    <property type="match status" value="1"/>
</dbReference>
<keyword evidence="4 7" id="KW-0521">NADP</keyword>
<comment type="function">
    <text evidence="7">Catalyzes the NADPH-dependent reduction of L-glutamate 5-phosphate into L-glutamate 5-semialdehyde and phosphate. The product spontaneously undergoes cyclization to form 1-pyrroline-5-carboxylate.</text>
</comment>
<comment type="pathway">
    <text evidence="1 7">Amino-acid biosynthesis; L-proline biosynthesis; L-glutamate 5-semialdehyde from L-glutamate: step 2/2.</text>
</comment>
<gene>
    <name evidence="7" type="primary">proA</name>
    <name evidence="9" type="ORF">LX12_002213</name>
</gene>
<dbReference type="PANTHER" id="PTHR11063:SF8">
    <property type="entry name" value="DELTA-1-PYRROLINE-5-CARBOXYLATE SYNTHASE"/>
    <property type="match status" value="1"/>
</dbReference>
<evidence type="ECO:0000313" key="9">
    <source>
        <dbReference type="EMBL" id="MCP2161018.1"/>
    </source>
</evidence>
<evidence type="ECO:0000313" key="10">
    <source>
        <dbReference type="Proteomes" id="UP001205740"/>
    </source>
</evidence>
<comment type="caution">
    <text evidence="9">The sequence shown here is derived from an EMBL/GenBank/DDBJ whole genome shotgun (WGS) entry which is preliminary data.</text>
</comment>
<evidence type="ECO:0000256" key="6">
    <source>
        <dbReference type="ARBA" id="ARBA00049024"/>
    </source>
</evidence>
<dbReference type="PIRSF" id="PIRSF000151">
    <property type="entry name" value="GPR"/>
    <property type="match status" value="1"/>
</dbReference>
<keyword evidence="3 7" id="KW-0641">Proline biosynthesis</keyword>
<dbReference type="InterPro" id="IPR016162">
    <property type="entry name" value="Ald_DH_N"/>
</dbReference>
<reference evidence="9 10" key="1">
    <citation type="submission" date="2022-06" db="EMBL/GenBank/DDBJ databases">
        <title>Genomic Encyclopedia of Archaeal and Bacterial Type Strains, Phase II (KMG-II): from individual species to whole genera.</title>
        <authorList>
            <person name="Goeker M."/>
        </authorList>
    </citation>
    <scope>NUCLEOTIDE SEQUENCE [LARGE SCALE GENOMIC DNA]</scope>
    <source>
        <strain evidence="9 10">DSM 45037</strain>
    </source>
</reference>
<dbReference type="EMBL" id="JAMTCG010000004">
    <property type="protein sequence ID" value="MCP2161018.1"/>
    <property type="molecule type" value="Genomic_DNA"/>
</dbReference>
<comment type="similarity">
    <text evidence="7">Belongs to the gamma-glutamyl phosphate reductase family.</text>
</comment>
<evidence type="ECO:0000256" key="3">
    <source>
        <dbReference type="ARBA" id="ARBA00022650"/>
    </source>
</evidence>
<sequence>MSAPTVLDAAGSEVSRPDPTVIEQVEGAARAARTAARALARATTVTKNAVLSTAADALLARSDEILAANARDIARAEAAGTSGSLLDRLRLTAERVAGIADGLRQVAVLPDPIGDVIAGKTLPNGLRLRQVRVPLGVIGMVYEARPNVTVDAFGIACKSGNAVLLRGSSSAADSNAALVAILRDALTSHGLSADCVSLLPSQDRSSVTALIRARGLVDVVIPRGGAGLIASVVRDATVPTIETGTGNCHVYVGAAADLDVAERIVVNAKTRRPSVCNTAETLLVDAAVAPTALPRLLSALQAHGVVVHGDEDGMVPAGDADWADEYLSLDIAVKVVDGLDAAIEHIERWGTGHTEAIVTQDLAAATEFTDRVDAAAVMVNASTAFTDGEEFGFGAEIGISTQKLHARGPMGLPELTSTKWVVWGEGQVRA</sequence>
<dbReference type="HAMAP" id="MF_00412">
    <property type="entry name" value="ProA"/>
    <property type="match status" value="1"/>
</dbReference>
<dbReference type="PANTHER" id="PTHR11063">
    <property type="entry name" value="GLUTAMATE SEMIALDEHYDE DEHYDROGENASE"/>
    <property type="match status" value="1"/>
</dbReference>
<comment type="subcellular location">
    <subcellularLocation>
        <location evidence="7">Cytoplasm</location>
    </subcellularLocation>
</comment>
<dbReference type="InterPro" id="IPR016161">
    <property type="entry name" value="Ald_DH/histidinol_DH"/>
</dbReference>
<dbReference type="Gene3D" id="3.40.605.10">
    <property type="entry name" value="Aldehyde Dehydrogenase, Chain A, domain 1"/>
    <property type="match status" value="1"/>
</dbReference>
<dbReference type="NCBIfam" id="NF001221">
    <property type="entry name" value="PRK00197.1"/>
    <property type="match status" value="1"/>
</dbReference>
<dbReference type="InterPro" id="IPR000965">
    <property type="entry name" value="GPR_dom"/>
</dbReference>
<dbReference type="InterPro" id="IPR016163">
    <property type="entry name" value="Ald_DH_C"/>
</dbReference>
<keyword evidence="5 7" id="KW-0560">Oxidoreductase</keyword>
<dbReference type="PROSITE" id="PS01223">
    <property type="entry name" value="PROA"/>
    <property type="match status" value="1"/>
</dbReference>
<keyword evidence="7" id="KW-0963">Cytoplasm</keyword>
<dbReference type="Proteomes" id="UP001205740">
    <property type="component" value="Unassembled WGS sequence"/>
</dbReference>
<dbReference type="InterPro" id="IPR015590">
    <property type="entry name" value="Aldehyde_DH_dom"/>
</dbReference>
<evidence type="ECO:0000256" key="4">
    <source>
        <dbReference type="ARBA" id="ARBA00022857"/>
    </source>
</evidence>
<evidence type="ECO:0000256" key="7">
    <source>
        <dbReference type="HAMAP-Rule" id="MF_00412"/>
    </source>
</evidence>
<dbReference type="EC" id="1.2.1.41" evidence="7"/>
<dbReference type="InterPro" id="IPR020593">
    <property type="entry name" value="G-glutamylP_reductase_CS"/>
</dbReference>
<evidence type="ECO:0000256" key="5">
    <source>
        <dbReference type="ARBA" id="ARBA00023002"/>
    </source>
</evidence>
<proteinExistence type="inferred from homology"/>